<accession>A0ABS8QEB2</accession>
<keyword evidence="3" id="KW-1185">Reference proteome</keyword>
<organism evidence="2 3">
    <name type="scientific">Massilia phyllostachyos</name>
    <dbReference type="NCBI Taxonomy" id="2898585"/>
    <lineage>
        <taxon>Bacteria</taxon>
        <taxon>Pseudomonadati</taxon>
        <taxon>Pseudomonadota</taxon>
        <taxon>Betaproteobacteria</taxon>
        <taxon>Burkholderiales</taxon>
        <taxon>Oxalobacteraceae</taxon>
        <taxon>Telluria group</taxon>
        <taxon>Massilia</taxon>
    </lineage>
</organism>
<gene>
    <name evidence="2" type="ORF">LQ564_22900</name>
</gene>
<dbReference type="InterPro" id="IPR029016">
    <property type="entry name" value="GAF-like_dom_sf"/>
</dbReference>
<dbReference type="SMART" id="SM00471">
    <property type="entry name" value="HDc"/>
    <property type="match status" value="1"/>
</dbReference>
<dbReference type="Gene3D" id="1.10.3210.10">
    <property type="entry name" value="Hypothetical protein af1432"/>
    <property type="match status" value="1"/>
</dbReference>
<dbReference type="Pfam" id="PF01590">
    <property type="entry name" value="GAF"/>
    <property type="match status" value="1"/>
</dbReference>
<dbReference type="InterPro" id="IPR003018">
    <property type="entry name" value="GAF"/>
</dbReference>
<dbReference type="SUPFAM" id="SSF109604">
    <property type="entry name" value="HD-domain/PDEase-like"/>
    <property type="match status" value="1"/>
</dbReference>
<proteinExistence type="predicted"/>
<dbReference type="EMBL" id="JAJNOC010000011">
    <property type="protein sequence ID" value="MCD2519155.1"/>
    <property type="molecule type" value="Genomic_DNA"/>
</dbReference>
<dbReference type="PROSITE" id="PS51832">
    <property type="entry name" value="HD_GYP"/>
    <property type="match status" value="1"/>
</dbReference>
<dbReference type="InterPro" id="IPR037522">
    <property type="entry name" value="HD_GYP_dom"/>
</dbReference>
<sequence>MLEQLSQIDYARHGRWLQRVTGAGYDLAVCGPDGALLWSADPAFRAWLDTLRGAGFAWACDGDGMQRHDGADATLLYSPVHGKSAALGYLALRVATPGEAPMAWDALAEALEDVAAAIADEVAMRRELDSMAIELAERYEELHLVYAIDRQVQQIEPGADLFRRLLHSWAEQMDADVAAFVKPGENLCVHATNLSKPIHNLDLVLVEMRGDLYRFAHSSRSPIVINDKDDPRRAYIFTDLPFKLLCCPVIHNKSVVAILVLVNHDNKADFSNSDRKLGELLANQLSGLSRMYGMLNETSKFNEQMAAALIEAVEAKDPYTRGHSDRVHHISMEIGKAMGLGQRETDDLYWGSLLHDVGKIGIPDAVLCKPGRLTADEFTFIKVHPERSYEILRHIDRLKGAVPGARHHQEKFDGSGYPHGLQGTDIPLAARIIAVADTYDSITSSRAYRAGRSHEVAMAEIRRVAGAQLDPAIIAVLEAVCALEPEWLARFNIAREPKLAQVAA</sequence>
<dbReference type="CDD" id="cd00077">
    <property type="entry name" value="HDc"/>
    <property type="match status" value="1"/>
</dbReference>
<comment type="caution">
    <text evidence="2">The sequence shown here is derived from an EMBL/GenBank/DDBJ whole genome shotgun (WGS) entry which is preliminary data.</text>
</comment>
<dbReference type="InterPro" id="IPR003607">
    <property type="entry name" value="HD/PDEase_dom"/>
</dbReference>
<name>A0ABS8QEB2_9BURK</name>
<dbReference type="PANTHER" id="PTHR43155">
    <property type="entry name" value="CYCLIC DI-GMP PHOSPHODIESTERASE PA4108-RELATED"/>
    <property type="match status" value="1"/>
</dbReference>
<evidence type="ECO:0000259" key="1">
    <source>
        <dbReference type="PROSITE" id="PS51832"/>
    </source>
</evidence>
<dbReference type="Pfam" id="PF13487">
    <property type="entry name" value="HD_5"/>
    <property type="match status" value="1"/>
</dbReference>
<feature type="domain" description="HD-GYP" evidence="1">
    <location>
        <begin position="298"/>
        <end position="493"/>
    </location>
</feature>
<dbReference type="RefSeq" id="WP_231060432.1">
    <property type="nucleotide sequence ID" value="NZ_JAJNOC010000011.1"/>
</dbReference>
<reference evidence="2" key="1">
    <citation type="submission" date="2021-11" db="EMBL/GenBank/DDBJ databases">
        <title>The complete genome of Massilia sp sp. G4R7.</title>
        <authorList>
            <person name="Liu L."/>
            <person name="Yue J."/>
            <person name="Yuan J."/>
            <person name="Yang F."/>
            <person name="Li L."/>
        </authorList>
    </citation>
    <scope>NUCLEOTIDE SEQUENCE</scope>
    <source>
        <strain evidence="2">G4R7</strain>
    </source>
</reference>
<dbReference type="SUPFAM" id="SSF55781">
    <property type="entry name" value="GAF domain-like"/>
    <property type="match status" value="1"/>
</dbReference>
<dbReference type="Proteomes" id="UP001179361">
    <property type="component" value="Unassembled WGS sequence"/>
</dbReference>
<evidence type="ECO:0000313" key="3">
    <source>
        <dbReference type="Proteomes" id="UP001179361"/>
    </source>
</evidence>
<dbReference type="Gene3D" id="3.30.450.40">
    <property type="match status" value="1"/>
</dbReference>
<protein>
    <submittedName>
        <fullName evidence="2">HD domain-containing protein</fullName>
    </submittedName>
</protein>
<evidence type="ECO:0000313" key="2">
    <source>
        <dbReference type="EMBL" id="MCD2519155.1"/>
    </source>
</evidence>